<name>A0A6J4S879_9ACTN</name>
<gene>
    <name evidence="2" type="ORF">AVDCRST_MAG45-613</name>
</gene>
<feature type="non-terminal residue" evidence="2">
    <location>
        <position position="98"/>
    </location>
</feature>
<feature type="non-terminal residue" evidence="2">
    <location>
        <position position="1"/>
    </location>
</feature>
<feature type="region of interest" description="Disordered" evidence="1">
    <location>
        <begin position="1"/>
        <end position="27"/>
    </location>
</feature>
<reference evidence="2" key="1">
    <citation type="submission" date="2020-02" db="EMBL/GenBank/DDBJ databases">
        <authorList>
            <person name="Meier V. D."/>
        </authorList>
    </citation>
    <scope>NUCLEOTIDE SEQUENCE</scope>
    <source>
        <strain evidence="2">AVDCRST_MAG45</strain>
    </source>
</reference>
<dbReference type="AlphaFoldDB" id="A0A6J4S879"/>
<organism evidence="2">
    <name type="scientific">uncultured Solirubrobacterales bacterium</name>
    <dbReference type="NCBI Taxonomy" id="768556"/>
    <lineage>
        <taxon>Bacteria</taxon>
        <taxon>Bacillati</taxon>
        <taxon>Actinomycetota</taxon>
        <taxon>Thermoleophilia</taxon>
        <taxon>Solirubrobacterales</taxon>
        <taxon>environmental samples</taxon>
    </lineage>
</organism>
<dbReference type="EMBL" id="CADCVU010000054">
    <property type="protein sequence ID" value="CAA9488829.1"/>
    <property type="molecule type" value="Genomic_DNA"/>
</dbReference>
<protein>
    <submittedName>
        <fullName evidence="2">Uncharacterized protein</fullName>
    </submittedName>
</protein>
<proteinExistence type="predicted"/>
<sequence length="98" mass="11210">LRRARRPRHDALRARLGDPQPRLPRARRAHRALRGALGPVDVQRRVVPHARAVEVRRLPRGLLQAPAGRDDGRRVLRPAREGRAGDRRARAVCRPWPL</sequence>
<evidence type="ECO:0000256" key="1">
    <source>
        <dbReference type="SAM" id="MobiDB-lite"/>
    </source>
</evidence>
<accession>A0A6J4S879</accession>
<evidence type="ECO:0000313" key="2">
    <source>
        <dbReference type="EMBL" id="CAA9488829.1"/>
    </source>
</evidence>